<evidence type="ECO:0000256" key="2">
    <source>
        <dbReference type="ARBA" id="ARBA00022763"/>
    </source>
</evidence>
<dbReference type="SUPFAM" id="SSF55874">
    <property type="entry name" value="ATPase domain of HSP90 chaperone/DNA topoisomerase II/histidine kinase"/>
    <property type="match status" value="1"/>
</dbReference>
<dbReference type="Gene3D" id="3.30.1370.100">
    <property type="entry name" value="MutL, C-terminal domain, regulatory subdomain"/>
    <property type="match status" value="1"/>
</dbReference>
<protein>
    <submittedName>
        <fullName evidence="6">Putative DNA mismatch repair protein, C-terminal domain protein</fullName>
    </submittedName>
</protein>
<dbReference type="InterPro" id="IPR020568">
    <property type="entry name" value="Ribosomal_Su5_D2-typ_SF"/>
</dbReference>
<dbReference type="InterPro" id="IPR020667">
    <property type="entry name" value="DNA_mismatch_repair_MutL"/>
</dbReference>
<dbReference type="InterPro" id="IPR042121">
    <property type="entry name" value="MutL_C_regsub"/>
</dbReference>
<dbReference type="PANTHER" id="PTHR10073:SF12">
    <property type="entry name" value="DNA MISMATCH REPAIR PROTEIN MLH1"/>
    <property type="match status" value="1"/>
</dbReference>
<gene>
    <name evidence="6" type="ORF">ALOHA_HF4000ANIW137J11ctg1g15</name>
</gene>
<evidence type="ECO:0000256" key="1">
    <source>
        <dbReference type="ARBA" id="ARBA00006082"/>
    </source>
</evidence>
<dbReference type="InterPro" id="IPR014721">
    <property type="entry name" value="Ribsml_uS5_D2-typ_fold_subgr"/>
</dbReference>
<feature type="domain" description="DNA mismatch repair protein S5" evidence="5">
    <location>
        <begin position="208"/>
        <end position="326"/>
    </location>
</feature>
<dbReference type="PANTHER" id="PTHR10073">
    <property type="entry name" value="DNA MISMATCH REPAIR PROTEIN MLH, PMS, MUTL"/>
    <property type="match status" value="1"/>
</dbReference>
<dbReference type="InterPro" id="IPR038973">
    <property type="entry name" value="MutL/Mlh/Pms-like"/>
</dbReference>
<accession>B3T4Q2</accession>
<dbReference type="GO" id="GO:0005524">
    <property type="term" value="F:ATP binding"/>
    <property type="evidence" value="ECO:0007669"/>
    <property type="project" value="InterPro"/>
</dbReference>
<dbReference type="InterPro" id="IPR014762">
    <property type="entry name" value="DNA_mismatch_repair_CS"/>
</dbReference>
<dbReference type="SMART" id="SM01340">
    <property type="entry name" value="DNA_mis_repair"/>
    <property type="match status" value="1"/>
</dbReference>
<dbReference type="CDD" id="cd16926">
    <property type="entry name" value="HATPase_MutL-MLH-PMS-like"/>
    <property type="match status" value="1"/>
</dbReference>
<evidence type="ECO:0000259" key="5">
    <source>
        <dbReference type="SMART" id="SM01340"/>
    </source>
</evidence>
<proteinExistence type="inferred from homology"/>
<dbReference type="Gene3D" id="3.30.230.10">
    <property type="match status" value="1"/>
</dbReference>
<dbReference type="Pfam" id="PF01119">
    <property type="entry name" value="DNA_mis_repair"/>
    <property type="match status" value="1"/>
</dbReference>
<dbReference type="GO" id="GO:0140664">
    <property type="term" value="F:ATP-dependent DNA damage sensor activity"/>
    <property type="evidence" value="ECO:0007669"/>
    <property type="project" value="InterPro"/>
</dbReference>
<dbReference type="SUPFAM" id="SSF54211">
    <property type="entry name" value="Ribosomal protein S5 domain 2-like"/>
    <property type="match status" value="1"/>
</dbReference>
<dbReference type="PROSITE" id="PS00058">
    <property type="entry name" value="DNA_MISMATCH_REPAIR_1"/>
    <property type="match status" value="1"/>
</dbReference>
<evidence type="ECO:0000256" key="3">
    <source>
        <dbReference type="ARBA" id="ARBA00023204"/>
    </source>
</evidence>
<keyword evidence="2" id="KW-0227">DNA damage</keyword>
<organism evidence="6">
    <name type="scientific">uncultured marine microorganism HF4000_ANIW137J11</name>
    <dbReference type="NCBI Taxonomy" id="455532"/>
    <lineage>
        <taxon>unclassified sequences</taxon>
        <taxon>environmental samples</taxon>
    </lineage>
</organism>
<dbReference type="GO" id="GO:0016887">
    <property type="term" value="F:ATP hydrolysis activity"/>
    <property type="evidence" value="ECO:0007669"/>
    <property type="project" value="InterPro"/>
</dbReference>
<sequence length="575" mass="62171">MGRIRLLDEHTVNRIAAGEVIERPASVVKELVENALDAGASRIAVRVEEGGVALVSVRDDGCGMERGDALLAFQKHATSKIRDFNDLLEAATAGFRGEALASIAAVARVRLTTCEPDATNGTRVLVEDNRVEAVEDIAAPAGTTVEVAELFHALPARAKHLKRPATELRHIMRAVTVLAIAHPGVGFELVHGDRTLIDAPPGDLRERIGLLLGRETARELVEVDFESAALSIAGMLAKPAITLRSPQKLFLHINCRPVQARALAYATRAAYGNLLHERHFPVGALFLTLPPDEVDANVHPAKRVVRLAREDAVCATLREVVARVLQEQALVTHLELGEPAATRPHGAAAVAAAPAGAAPAPAAGVQAQLAVTQSDQPLPATSLPGMRPLELLDDRYIIAKGPDGVYIIDFHAAHERVMYERLRLQSQYQRVGTQELLEPLSLELSRAEGSALEQLLPELRELGFAIERFGASSFVVRSIPALLAGGGPQRVREALQEIVESGSMKSAQERHERLLYSIACHSALRAGDRLTLAQMEFVIREMASIPNPYACVHGRPTVMTITPAELDRKFKRTGF</sequence>
<dbReference type="CDD" id="cd00782">
    <property type="entry name" value="MutL_Trans"/>
    <property type="match status" value="1"/>
</dbReference>
<reference evidence="6" key="1">
    <citation type="journal article" date="2008" name="ISME J.">
        <title>Genomic patterns of recombination, clonal divergence and environment in marine microbial populations.</title>
        <authorList>
            <person name="Konstantinidis K.T."/>
            <person name="Delong E.F."/>
        </authorList>
    </citation>
    <scope>NUCLEOTIDE SEQUENCE</scope>
</reference>
<dbReference type="GO" id="GO:0030983">
    <property type="term" value="F:mismatched DNA binding"/>
    <property type="evidence" value="ECO:0007669"/>
    <property type="project" value="InterPro"/>
</dbReference>
<dbReference type="Pfam" id="PF08676">
    <property type="entry name" value="MutL_C"/>
    <property type="match status" value="1"/>
</dbReference>
<comment type="similarity">
    <text evidence="1">Belongs to the DNA mismatch repair MutL/HexB family.</text>
</comment>
<dbReference type="SMART" id="SM00853">
    <property type="entry name" value="MutL_C"/>
    <property type="match status" value="1"/>
</dbReference>
<keyword evidence="3" id="KW-0234">DNA repair</keyword>
<dbReference type="InterPro" id="IPR014790">
    <property type="entry name" value="MutL_C"/>
</dbReference>
<feature type="domain" description="MutL C-terminal dimerisation" evidence="4">
    <location>
        <begin position="388"/>
        <end position="530"/>
    </location>
</feature>
<evidence type="ECO:0000259" key="4">
    <source>
        <dbReference type="SMART" id="SM00853"/>
    </source>
</evidence>
<dbReference type="AlphaFoldDB" id="B3T4Q2"/>
<dbReference type="InterPro" id="IPR037198">
    <property type="entry name" value="MutL_C_sf"/>
</dbReference>
<dbReference type="HAMAP" id="MF_00149">
    <property type="entry name" value="DNA_mis_repair"/>
    <property type="match status" value="1"/>
</dbReference>
<dbReference type="InterPro" id="IPR013507">
    <property type="entry name" value="DNA_mismatch_S5_2-like"/>
</dbReference>
<dbReference type="GO" id="GO:0006298">
    <property type="term" value="P:mismatch repair"/>
    <property type="evidence" value="ECO:0007669"/>
    <property type="project" value="InterPro"/>
</dbReference>
<dbReference type="Gene3D" id="3.30.565.10">
    <property type="entry name" value="Histidine kinase-like ATPase, C-terminal domain"/>
    <property type="match status" value="1"/>
</dbReference>
<dbReference type="FunFam" id="3.30.565.10:FF:000003">
    <property type="entry name" value="DNA mismatch repair endonuclease MutL"/>
    <property type="match status" value="1"/>
</dbReference>
<dbReference type="Pfam" id="PF13589">
    <property type="entry name" value="HATPase_c_3"/>
    <property type="match status" value="1"/>
</dbReference>
<dbReference type="InterPro" id="IPR042120">
    <property type="entry name" value="MutL_C_dimsub"/>
</dbReference>
<evidence type="ECO:0000313" key="6">
    <source>
        <dbReference type="EMBL" id="ABZ07561.1"/>
    </source>
</evidence>
<dbReference type="InterPro" id="IPR036890">
    <property type="entry name" value="HATPase_C_sf"/>
</dbReference>
<dbReference type="InterPro" id="IPR002099">
    <property type="entry name" value="MutL/Mlh/PMS"/>
</dbReference>
<dbReference type="Gene3D" id="3.30.1540.20">
    <property type="entry name" value="MutL, C-terminal domain, dimerisation subdomain"/>
    <property type="match status" value="1"/>
</dbReference>
<dbReference type="SUPFAM" id="SSF118116">
    <property type="entry name" value="DNA mismatch repair protein MutL"/>
    <property type="match status" value="1"/>
</dbReference>
<name>B3T4Q2_9ZZZZ</name>
<dbReference type="EMBL" id="EU016603">
    <property type="protein sequence ID" value="ABZ07561.1"/>
    <property type="molecule type" value="Genomic_DNA"/>
</dbReference>
<dbReference type="NCBIfam" id="TIGR00585">
    <property type="entry name" value="mutl"/>
    <property type="match status" value="1"/>
</dbReference>